<evidence type="ECO:0000256" key="2">
    <source>
        <dbReference type="ARBA" id="ARBA00022827"/>
    </source>
</evidence>
<dbReference type="Proteomes" id="UP000664534">
    <property type="component" value="Unassembled WGS sequence"/>
</dbReference>
<dbReference type="GO" id="GO:0016491">
    <property type="term" value="F:oxidoreductase activity"/>
    <property type="evidence" value="ECO:0007669"/>
    <property type="project" value="UniProtKB-KW"/>
</dbReference>
<dbReference type="InterPro" id="IPR036188">
    <property type="entry name" value="FAD/NAD-bd_sf"/>
</dbReference>
<dbReference type="PANTHER" id="PTHR46720:SF3">
    <property type="entry name" value="FAD-BINDING DOMAIN-CONTAINING PROTEIN-RELATED"/>
    <property type="match status" value="1"/>
</dbReference>
<organism evidence="7 8">
    <name type="scientific">Imshaugia aleurites</name>
    <dbReference type="NCBI Taxonomy" id="172621"/>
    <lineage>
        <taxon>Eukaryota</taxon>
        <taxon>Fungi</taxon>
        <taxon>Dikarya</taxon>
        <taxon>Ascomycota</taxon>
        <taxon>Pezizomycotina</taxon>
        <taxon>Lecanoromycetes</taxon>
        <taxon>OSLEUM clade</taxon>
        <taxon>Lecanoromycetidae</taxon>
        <taxon>Lecanorales</taxon>
        <taxon>Lecanorineae</taxon>
        <taxon>Parmeliaceae</taxon>
        <taxon>Imshaugia</taxon>
    </lineage>
</organism>
<dbReference type="GO" id="GO:0044550">
    <property type="term" value="P:secondary metabolite biosynthetic process"/>
    <property type="evidence" value="ECO:0007669"/>
    <property type="project" value="TreeGrafter"/>
</dbReference>
<keyword evidence="5" id="KW-0472">Membrane</keyword>
<dbReference type="SUPFAM" id="SSF54373">
    <property type="entry name" value="FAD-linked reductases, C-terminal domain"/>
    <property type="match status" value="1"/>
</dbReference>
<evidence type="ECO:0000259" key="6">
    <source>
        <dbReference type="Pfam" id="PF01494"/>
    </source>
</evidence>
<evidence type="ECO:0000256" key="3">
    <source>
        <dbReference type="ARBA" id="ARBA00023002"/>
    </source>
</evidence>
<dbReference type="SUPFAM" id="SSF51905">
    <property type="entry name" value="FAD/NAD(P)-binding domain"/>
    <property type="match status" value="1"/>
</dbReference>
<gene>
    <name evidence="7" type="ORF">IMSHALPRED_010849</name>
</gene>
<name>A0A8H3IWL6_9LECA</name>
<dbReference type="PANTHER" id="PTHR46720">
    <property type="entry name" value="HYDROXYLASE, PUTATIVE (AFU_ORTHOLOGUE AFUA_3G01460)-RELATED"/>
    <property type="match status" value="1"/>
</dbReference>
<dbReference type="OrthoDB" id="417877at2759"/>
<proteinExistence type="predicted"/>
<evidence type="ECO:0000313" key="7">
    <source>
        <dbReference type="EMBL" id="CAF9936670.1"/>
    </source>
</evidence>
<dbReference type="AlphaFoldDB" id="A0A8H3IWL6"/>
<feature type="domain" description="FAD-binding" evidence="6">
    <location>
        <begin position="36"/>
        <end position="395"/>
    </location>
</feature>
<dbReference type="Gene3D" id="3.50.50.60">
    <property type="entry name" value="FAD/NAD(P)-binding domain"/>
    <property type="match status" value="1"/>
</dbReference>
<feature type="region of interest" description="Disordered" evidence="4">
    <location>
        <begin position="1"/>
        <end position="30"/>
    </location>
</feature>
<evidence type="ECO:0000256" key="1">
    <source>
        <dbReference type="ARBA" id="ARBA00022630"/>
    </source>
</evidence>
<dbReference type="InterPro" id="IPR002938">
    <property type="entry name" value="FAD-bd"/>
</dbReference>
<comment type="caution">
    <text evidence="7">The sequence shown here is derived from an EMBL/GenBank/DDBJ whole genome shotgun (WGS) entry which is preliminary data.</text>
</comment>
<keyword evidence="1" id="KW-0285">Flavoprotein</keyword>
<dbReference type="GO" id="GO:0071949">
    <property type="term" value="F:FAD binding"/>
    <property type="evidence" value="ECO:0007669"/>
    <property type="project" value="InterPro"/>
</dbReference>
<keyword evidence="5" id="KW-0812">Transmembrane</keyword>
<keyword evidence="8" id="KW-1185">Reference proteome</keyword>
<sequence length="448" mass="48566">MTTTTDSTSKTTKTETTTTSIAEPPAMESSKRNPISVAVVGGGIGGLTLALGLLKYPHLDVQIYEAAHSFGEIGAGVAIGPNSQRALRLIGDHAWNAFEKHATPNGWKSYADVFIEYVAGKGEQDGEVIQSQKTPGGMQSVHRAHFLDELVKGVPTERAHFNKRLQSVEDKEGSGVVLHFKDGTTVTADAVVGADGIHSITREFLLGERDISAHSMFAGSVAYRGLVPMDKAVEKLGAKYAENSRMLCGPGKAILSYPIALGKILNVAVIDFEYPAWEDEKWIKPASHDQLERLFTGWGQRAHDLVELLDSPNLAVWAMRDDLPASTYAVGRVAMMGDAAHASTPFQGQGAGQAIEDALVLETLLGRVHDLKHIPNAFAAYDQVRKPRSQRVVKTSREAGALFGMMAEGVGSDLQKIGERAQNRMHWIWNRDLGKQNSEAVALFEESL</sequence>
<keyword evidence="5" id="KW-1133">Transmembrane helix</keyword>
<feature type="transmembrane region" description="Helical" evidence="5">
    <location>
        <begin position="35"/>
        <end position="54"/>
    </location>
</feature>
<reference evidence="7" key="1">
    <citation type="submission" date="2021-03" db="EMBL/GenBank/DDBJ databases">
        <authorList>
            <person name="Tagirdzhanova G."/>
        </authorList>
    </citation>
    <scope>NUCLEOTIDE SEQUENCE</scope>
</reference>
<protein>
    <recommendedName>
        <fullName evidence="6">FAD-binding domain-containing protein</fullName>
    </recommendedName>
</protein>
<dbReference type="PRINTS" id="PR00420">
    <property type="entry name" value="RNGMNOXGNASE"/>
</dbReference>
<dbReference type="EMBL" id="CAJPDT010000093">
    <property type="protein sequence ID" value="CAF9936670.1"/>
    <property type="molecule type" value="Genomic_DNA"/>
</dbReference>
<evidence type="ECO:0000256" key="4">
    <source>
        <dbReference type="SAM" id="MobiDB-lite"/>
    </source>
</evidence>
<dbReference type="InterPro" id="IPR051104">
    <property type="entry name" value="FAD_monoxygenase"/>
</dbReference>
<evidence type="ECO:0000313" key="8">
    <source>
        <dbReference type="Proteomes" id="UP000664534"/>
    </source>
</evidence>
<dbReference type="Pfam" id="PF01494">
    <property type="entry name" value="FAD_binding_3"/>
    <property type="match status" value="1"/>
</dbReference>
<evidence type="ECO:0000256" key="5">
    <source>
        <dbReference type="SAM" id="Phobius"/>
    </source>
</evidence>
<feature type="compositionally biased region" description="Low complexity" evidence="4">
    <location>
        <begin position="1"/>
        <end position="20"/>
    </location>
</feature>
<keyword evidence="2" id="KW-0274">FAD</keyword>
<keyword evidence="3" id="KW-0560">Oxidoreductase</keyword>
<accession>A0A8H3IWL6</accession>